<accession>A0A0A8YN05</accession>
<evidence type="ECO:0000313" key="1">
    <source>
        <dbReference type="EMBL" id="JAD23987.1"/>
    </source>
</evidence>
<reference evidence="1" key="2">
    <citation type="journal article" date="2015" name="Data Brief">
        <title>Shoot transcriptome of the giant reed, Arundo donax.</title>
        <authorList>
            <person name="Barrero R.A."/>
            <person name="Guerrero F.D."/>
            <person name="Moolhuijzen P."/>
            <person name="Goolsby J.A."/>
            <person name="Tidwell J."/>
            <person name="Bellgard S.E."/>
            <person name="Bellgard M.I."/>
        </authorList>
    </citation>
    <scope>NUCLEOTIDE SEQUENCE</scope>
    <source>
        <tissue evidence="1">Shoot tissue taken approximately 20 cm above the soil surface</tissue>
    </source>
</reference>
<reference evidence="1" key="1">
    <citation type="submission" date="2014-09" db="EMBL/GenBank/DDBJ databases">
        <authorList>
            <person name="Magalhaes I.L.F."/>
            <person name="Oliveira U."/>
            <person name="Santos F.R."/>
            <person name="Vidigal T.H.D.A."/>
            <person name="Brescovit A.D."/>
            <person name="Santos A.J."/>
        </authorList>
    </citation>
    <scope>NUCLEOTIDE SEQUENCE</scope>
    <source>
        <tissue evidence="1">Shoot tissue taken approximately 20 cm above the soil surface</tissue>
    </source>
</reference>
<dbReference type="EMBL" id="GBRH01273908">
    <property type="protein sequence ID" value="JAD23987.1"/>
    <property type="molecule type" value="Transcribed_RNA"/>
</dbReference>
<protein>
    <submittedName>
        <fullName evidence="1">Uncharacterized protein</fullName>
    </submittedName>
</protein>
<name>A0A0A8YN05_ARUDO</name>
<proteinExistence type="predicted"/>
<sequence length="62" mass="6738">MRNKTTLNGLRRWQPAWPSSQSSAAARIISLCPCVAPLCFHSKLPTSSVLLALRPGRSTCEA</sequence>
<organism evidence="1">
    <name type="scientific">Arundo donax</name>
    <name type="common">Giant reed</name>
    <name type="synonym">Donax arundinaceus</name>
    <dbReference type="NCBI Taxonomy" id="35708"/>
    <lineage>
        <taxon>Eukaryota</taxon>
        <taxon>Viridiplantae</taxon>
        <taxon>Streptophyta</taxon>
        <taxon>Embryophyta</taxon>
        <taxon>Tracheophyta</taxon>
        <taxon>Spermatophyta</taxon>
        <taxon>Magnoliopsida</taxon>
        <taxon>Liliopsida</taxon>
        <taxon>Poales</taxon>
        <taxon>Poaceae</taxon>
        <taxon>PACMAD clade</taxon>
        <taxon>Arundinoideae</taxon>
        <taxon>Arundineae</taxon>
        <taxon>Arundo</taxon>
    </lineage>
</organism>
<dbReference type="AlphaFoldDB" id="A0A0A8YN05"/>